<organism evidence="4 5">
    <name type="scientific">Anaerococcus hydrogenalis</name>
    <dbReference type="NCBI Taxonomy" id="33029"/>
    <lineage>
        <taxon>Bacteria</taxon>
        <taxon>Bacillati</taxon>
        <taxon>Bacillota</taxon>
        <taxon>Tissierellia</taxon>
        <taxon>Tissierellales</taxon>
        <taxon>Peptoniphilaceae</taxon>
        <taxon>Anaerococcus</taxon>
    </lineage>
</organism>
<dbReference type="Pfam" id="PF02397">
    <property type="entry name" value="Bac_transf"/>
    <property type="match status" value="1"/>
</dbReference>
<gene>
    <name evidence="4" type="ORF">CJ192_09065</name>
</gene>
<dbReference type="GO" id="GO:0016780">
    <property type="term" value="F:phosphotransferase activity, for other substituted phosphate groups"/>
    <property type="evidence" value="ECO:0007669"/>
    <property type="project" value="TreeGrafter"/>
</dbReference>
<keyword evidence="2" id="KW-0472">Membrane</keyword>
<keyword evidence="2" id="KW-1133">Transmembrane helix</keyword>
<keyword evidence="4" id="KW-0808">Transferase</keyword>
<dbReference type="Proteomes" id="UP000235658">
    <property type="component" value="Unassembled WGS sequence"/>
</dbReference>
<dbReference type="AlphaFoldDB" id="A0A2N6UGT6"/>
<accession>A0A2N6UGT6</accession>
<evidence type="ECO:0000313" key="5">
    <source>
        <dbReference type="Proteomes" id="UP000235658"/>
    </source>
</evidence>
<dbReference type="GeneID" id="84579334"/>
<evidence type="ECO:0000256" key="1">
    <source>
        <dbReference type="ARBA" id="ARBA00006464"/>
    </source>
</evidence>
<sequence>MYENHIKFILDKILAIFALIFLSPIILITAIIIKIKEPKAPVLFIQERSGRNRKPFRCYKFRSMRTTAPQNASTWELEHPENYITPFGSFIRKTSIDEIPQIYNILKGDMSFVGPRPVILKEEKLLDLREEYGACEVKPGITGLAQISGRDDLPPRQKAKMDGLYAKNINFVDDIKLFLKTIPAVIFGEGIREGKRSEEDFK</sequence>
<dbReference type="RefSeq" id="WP_102198525.1">
    <property type="nucleotide sequence ID" value="NZ_PNHP01000008.1"/>
</dbReference>
<name>A0A2N6UGT6_9FIRM</name>
<evidence type="ECO:0000256" key="2">
    <source>
        <dbReference type="SAM" id="Phobius"/>
    </source>
</evidence>
<protein>
    <submittedName>
        <fullName evidence="4">UDP-phosphate galactose phosphotransferase</fullName>
    </submittedName>
</protein>
<dbReference type="PANTHER" id="PTHR30576:SF10">
    <property type="entry name" value="SLL5057 PROTEIN"/>
    <property type="match status" value="1"/>
</dbReference>
<proteinExistence type="inferred from homology"/>
<comment type="similarity">
    <text evidence="1">Belongs to the bacterial sugar transferase family.</text>
</comment>
<reference evidence="4 5" key="1">
    <citation type="submission" date="2017-09" db="EMBL/GenBank/DDBJ databases">
        <title>Bacterial strain isolated from the female urinary microbiota.</title>
        <authorList>
            <person name="Thomas-White K."/>
            <person name="Kumar N."/>
            <person name="Forster S."/>
            <person name="Putonti C."/>
            <person name="Lawley T."/>
            <person name="Wolfe A.J."/>
        </authorList>
    </citation>
    <scope>NUCLEOTIDE SEQUENCE [LARGE SCALE GENOMIC DNA]</scope>
    <source>
        <strain evidence="4 5">UMB0204</strain>
    </source>
</reference>
<comment type="caution">
    <text evidence="4">The sequence shown here is derived from an EMBL/GenBank/DDBJ whole genome shotgun (WGS) entry which is preliminary data.</text>
</comment>
<keyword evidence="2" id="KW-0812">Transmembrane</keyword>
<evidence type="ECO:0000259" key="3">
    <source>
        <dbReference type="Pfam" id="PF02397"/>
    </source>
</evidence>
<dbReference type="EMBL" id="PNHP01000008">
    <property type="protein sequence ID" value="PMC80765.1"/>
    <property type="molecule type" value="Genomic_DNA"/>
</dbReference>
<dbReference type="PANTHER" id="PTHR30576">
    <property type="entry name" value="COLANIC BIOSYNTHESIS UDP-GLUCOSE LIPID CARRIER TRANSFERASE"/>
    <property type="match status" value="1"/>
</dbReference>
<dbReference type="InterPro" id="IPR003362">
    <property type="entry name" value="Bact_transf"/>
</dbReference>
<feature type="transmembrane region" description="Helical" evidence="2">
    <location>
        <begin position="12"/>
        <end position="33"/>
    </location>
</feature>
<evidence type="ECO:0000313" key="4">
    <source>
        <dbReference type="EMBL" id="PMC80765.1"/>
    </source>
</evidence>
<feature type="domain" description="Bacterial sugar transferase" evidence="3">
    <location>
        <begin position="7"/>
        <end position="186"/>
    </location>
</feature>